<dbReference type="InterPro" id="IPR025202">
    <property type="entry name" value="PLD-like_dom"/>
</dbReference>
<protein>
    <recommendedName>
        <fullName evidence="3">phospholipase D</fullName>
        <ecNumber evidence="3">3.1.4.4</ecNumber>
    </recommendedName>
</protein>
<evidence type="ECO:0000313" key="9">
    <source>
        <dbReference type="EMBL" id="CNI36879.1"/>
    </source>
</evidence>
<dbReference type="EC" id="3.1.4.4" evidence="3"/>
<dbReference type="PROSITE" id="PS50035">
    <property type="entry name" value="PLD"/>
    <property type="match status" value="1"/>
</dbReference>
<dbReference type="Gene3D" id="3.30.870.10">
    <property type="entry name" value="Endonuclease Chain A"/>
    <property type="match status" value="1"/>
</dbReference>
<dbReference type="Pfam" id="PF13091">
    <property type="entry name" value="PLDc_2"/>
    <property type="match status" value="1"/>
</dbReference>
<keyword evidence="6" id="KW-0443">Lipid metabolism</keyword>
<dbReference type="GO" id="GO:0006793">
    <property type="term" value="P:phosphorus metabolic process"/>
    <property type="evidence" value="ECO:0007669"/>
    <property type="project" value="UniProtKB-ARBA"/>
</dbReference>
<evidence type="ECO:0000256" key="2">
    <source>
        <dbReference type="ARBA" id="ARBA00008664"/>
    </source>
</evidence>
<keyword evidence="4 9" id="KW-0378">Hydrolase</keyword>
<feature type="chain" id="PRO_5006695844" description="phospholipase D" evidence="7">
    <location>
        <begin position="25"/>
        <end position="175"/>
    </location>
</feature>
<feature type="domain" description="PLD phosphodiesterase" evidence="8">
    <location>
        <begin position="109"/>
        <end position="136"/>
    </location>
</feature>
<dbReference type="PANTHER" id="PTHR43856:SF1">
    <property type="entry name" value="MITOCHONDRIAL CARDIOLIPIN HYDROLASE"/>
    <property type="match status" value="1"/>
</dbReference>
<dbReference type="SUPFAM" id="SSF56024">
    <property type="entry name" value="Phospholipase D/nuclease"/>
    <property type="match status" value="1"/>
</dbReference>
<dbReference type="PANTHER" id="PTHR43856">
    <property type="entry name" value="CARDIOLIPIN HYDROLASE"/>
    <property type="match status" value="1"/>
</dbReference>
<evidence type="ECO:0000259" key="8">
    <source>
        <dbReference type="PROSITE" id="PS50035"/>
    </source>
</evidence>
<comment type="similarity">
    <text evidence="2">Belongs to the phospholipase D family.</text>
</comment>
<keyword evidence="10" id="KW-1185">Reference proteome</keyword>
<dbReference type="Proteomes" id="UP000041882">
    <property type="component" value="Unassembled WGS sequence"/>
</dbReference>
<keyword evidence="7" id="KW-0732">Signal</keyword>
<dbReference type="AlphaFoldDB" id="A0A0T9R0B6"/>
<feature type="signal peptide" evidence="7">
    <location>
        <begin position="1"/>
        <end position="24"/>
    </location>
</feature>
<dbReference type="EMBL" id="CQAW01000029">
    <property type="protein sequence ID" value="CNI36879.1"/>
    <property type="molecule type" value="Genomic_DNA"/>
</dbReference>
<evidence type="ECO:0000256" key="1">
    <source>
        <dbReference type="ARBA" id="ARBA00000798"/>
    </source>
</evidence>
<proteinExistence type="inferred from homology"/>
<comment type="catalytic activity">
    <reaction evidence="1">
        <text>a 1,2-diacyl-sn-glycero-3-phosphocholine + H2O = a 1,2-diacyl-sn-glycero-3-phosphate + choline + H(+)</text>
        <dbReference type="Rhea" id="RHEA:14445"/>
        <dbReference type="ChEBI" id="CHEBI:15354"/>
        <dbReference type="ChEBI" id="CHEBI:15377"/>
        <dbReference type="ChEBI" id="CHEBI:15378"/>
        <dbReference type="ChEBI" id="CHEBI:57643"/>
        <dbReference type="ChEBI" id="CHEBI:58608"/>
        <dbReference type="EC" id="3.1.4.4"/>
    </reaction>
</comment>
<sequence length="175" mass="19245">MRQSLIVPFACLSFLPVFSPSVFAVEIITGFSPSGTAQTVVLDAINEAKRTINLAAYSFTSKPVSLALLAAQKRGVVVRVLADEKANSTQYTAVTFLANQGVPVRLIRRYKIFHHKFAVIDNQSVQTGSFNYSAAADKSNAENVVYLRDSPVTAAAYTQEFNRLWAEGYPLNSRY</sequence>
<organism evidence="9 10">
    <name type="scientific">Yersinia thracica</name>
    <dbReference type="NCBI Taxonomy" id="2890319"/>
    <lineage>
        <taxon>Bacteria</taxon>
        <taxon>Pseudomonadati</taxon>
        <taxon>Pseudomonadota</taxon>
        <taxon>Gammaproteobacteria</taxon>
        <taxon>Enterobacterales</taxon>
        <taxon>Yersiniaceae</taxon>
        <taxon>Yersinia</taxon>
    </lineage>
</organism>
<evidence type="ECO:0000256" key="7">
    <source>
        <dbReference type="SAM" id="SignalP"/>
    </source>
</evidence>
<gene>
    <name evidence="9" type="primary">pld</name>
    <name evidence="9" type="ORF">ERS008472_03960</name>
</gene>
<dbReference type="InterPro" id="IPR051406">
    <property type="entry name" value="PLD_domain"/>
</dbReference>
<evidence type="ECO:0000256" key="5">
    <source>
        <dbReference type="ARBA" id="ARBA00022963"/>
    </source>
</evidence>
<dbReference type="GO" id="GO:0016891">
    <property type="term" value="F:RNA endonuclease activity producing 5'-phosphomonoesters, hydrolytic mechanism"/>
    <property type="evidence" value="ECO:0007669"/>
    <property type="project" value="TreeGrafter"/>
</dbReference>
<evidence type="ECO:0000256" key="4">
    <source>
        <dbReference type="ARBA" id="ARBA00022801"/>
    </source>
</evidence>
<dbReference type="CDD" id="cd09170">
    <property type="entry name" value="PLDc_Nuc"/>
    <property type="match status" value="1"/>
</dbReference>
<accession>A0A0T9R0B6</accession>
<evidence type="ECO:0000313" key="10">
    <source>
        <dbReference type="Proteomes" id="UP000041882"/>
    </source>
</evidence>
<dbReference type="GO" id="GO:0004630">
    <property type="term" value="F:phospholipase D activity"/>
    <property type="evidence" value="ECO:0007669"/>
    <property type="project" value="UniProtKB-EC"/>
</dbReference>
<evidence type="ECO:0000256" key="3">
    <source>
        <dbReference type="ARBA" id="ARBA00012027"/>
    </source>
</evidence>
<dbReference type="GO" id="GO:0016042">
    <property type="term" value="P:lipid catabolic process"/>
    <property type="evidence" value="ECO:0007669"/>
    <property type="project" value="UniProtKB-KW"/>
</dbReference>
<keyword evidence="5" id="KW-0442">Lipid degradation</keyword>
<dbReference type="RefSeq" id="WP_050116457.1">
    <property type="nucleotide sequence ID" value="NZ_CQAW01000029.1"/>
</dbReference>
<reference evidence="10" key="1">
    <citation type="submission" date="2015-03" db="EMBL/GenBank/DDBJ databases">
        <authorList>
            <consortium name="Pathogen Informatics"/>
            <person name="Murphy D."/>
        </authorList>
    </citation>
    <scope>NUCLEOTIDE SEQUENCE [LARGE SCALE GENOMIC DNA]</scope>
    <source>
        <strain evidence="10">IP6945</strain>
    </source>
</reference>
<evidence type="ECO:0000256" key="6">
    <source>
        <dbReference type="ARBA" id="ARBA00023098"/>
    </source>
</evidence>
<name>A0A0T9R0B6_9GAMM</name>
<dbReference type="InterPro" id="IPR001736">
    <property type="entry name" value="PLipase_D/transphosphatidylase"/>
</dbReference>